<dbReference type="eggNOG" id="ENOG502ZB1P">
    <property type="taxonomic scope" value="Bacteria"/>
</dbReference>
<evidence type="ECO:0000259" key="1">
    <source>
        <dbReference type="Pfam" id="PF13182"/>
    </source>
</evidence>
<organism evidence="2 3">
    <name type="scientific">Pararhodospirillum photometricum DSM 122</name>
    <dbReference type="NCBI Taxonomy" id="1150469"/>
    <lineage>
        <taxon>Bacteria</taxon>
        <taxon>Pseudomonadati</taxon>
        <taxon>Pseudomonadota</taxon>
        <taxon>Alphaproteobacteria</taxon>
        <taxon>Rhodospirillales</taxon>
        <taxon>Rhodospirillaceae</taxon>
        <taxon>Pararhodospirillum</taxon>
    </lineage>
</organism>
<proteinExistence type="predicted"/>
<accession>H6SL62</accession>
<reference evidence="2 3" key="1">
    <citation type="submission" date="2012-02" db="EMBL/GenBank/DDBJ databases">
        <title>Shotgun genome sequence of Phaeospirillum photometricum DSM 122.</title>
        <authorList>
            <person name="Duquesne K."/>
            <person name="Sturgis J."/>
        </authorList>
    </citation>
    <scope>NUCLEOTIDE SEQUENCE [LARGE SCALE GENOMIC DNA]</scope>
    <source>
        <strain evidence="3">DSM122</strain>
    </source>
</reference>
<gene>
    <name evidence="2" type="ORF">RSPPHO_02101</name>
</gene>
<dbReference type="Pfam" id="PF13182">
    <property type="entry name" value="DUF4007"/>
    <property type="match status" value="1"/>
</dbReference>
<protein>
    <recommendedName>
        <fullName evidence="1">DUF4007 domain-containing protein</fullName>
    </recommendedName>
</protein>
<name>H6SL62_PARPM</name>
<dbReference type="RefSeq" id="WP_014415361.1">
    <property type="nucleotide sequence ID" value="NC_017059.1"/>
</dbReference>
<dbReference type="STRING" id="1150469.RSPPHO_02101"/>
<dbReference type="KEGG" id="rpm:RSPPHO_02101"/>
<dbReference type="PATRIC" id="fig|1150469.3.peg.2366"/>
<dbReference type="HOGENOM" id="CLU_060482_0_0_5"/>
<evidence type="ECO:0000313" key="3">
    <source>
        <dbReference type="Proteomes" id="UP000033220"/>
    </source>
</evidence>
<dbReference type="AlphaFoldDB" id="H6SL62"/>
<dbReference type="Proteomes" id="UP000033220">
    <property type="component" value="Chromosome DSM 122"/>
</dbReference>
<evidence type="ECO:0000313" key="2">
    <source>
        <dbReference type="EMBL" id="CCG08727.1"/>
    </source>
</evidence>
<sequence length="306" mass="34345">MSNAAVKQAKFEFGRHETFAVRHGWLGKGMARIESSEGFKADLATADALGIGSRMVKSLQFWLDASGLAQFERDLENGPRSRRLVLSPLGWTVMKRDPYLEFPATWWFIHLSLASREGSVWSWFFNDFRERTFERSACVEAFIRHLKEHSSNQTTPDVAKRDVSCLLLAYAAASANDRMDPEDATICPLRDLAMVLRHSDTGRYEKTRPLDQVPLEAVLACVSSLAMEVSTDSVPLGEVVRRRRGPARVFGLGSDMIDDIAATAEQVYGHIGVKVTLLGAERHLSVPALRPDEWLERHFQRIGDQA</sequence>
<dbReference type="InterPro" id="IPR025248">
    <property type="entry name" value="DUF4007"/>
</dbReference>
<dbReference type="EMBL" id="HE663493">
    <property type="protein sequence ID" value="CCG08727.1"/>
    <property type="molecule type" value="Genomic_DNA"/>
</dbReference>
<keyword evidence="3" id="KW-1185">Reference proteome</keyword>
<dbReference type="OrthoDB" id="747541at2"/>
<feature type="domain" description="DUF4007" evidence="1">
    <location>
        <begin position="13"/>
        <end position="273"/>
    </location>
</feature>